<feature type="signal peptide" evidence="2">
    <location>
        <begin position="1"/>
        <end position="28"/>
    </location>
</feature>
<reference evidence="3 4" key="1">
    <citation type="submission" date="2019-08" db="EMBL/GenBank/DDBJ databases">
        <title>Microbe sample from Colwellia echini.</title>
        <authorList>
            <person name="Christiansen L."/>
            <person name="Pathiraja D."/>
            <person name="Schultz-Johansen M."/>
            <person name="Choi I.-G."/>
            <person name="Stougaard P."/>
        </authorList>
    </citation>
    <scope>NUCLEOTIDE SEQUENCE [LARGE SCALE GENOMIC DNA]</scope>
    <source>
        <strain evidence="3 4">A3</strain>
    </source>
</reference>
<protein>
    <recommendedName>
        <fullName evidence="5">Low-complexity protein</fullName>
    </recommendedName>
</protein>
<keyword evidence="2" id="KW-0732">Signal</keyword>
<proteinExistence type="predicted"/>
<evidence type="ECO:0000256" key="2">
    <source>
        <dbReference type="SAM" id="SignalP"/>
    </source>
</evidence>
<accession>A0ABY3MYY0</accession>
<sequence>MNIIKKSTITAVMAVSFFTLLMSATVNAESNPFESQHISTIVTDNDGTKCGEGKCGEGKMTSTTGSDSKCGEGKCGEGKMKAAPSTKCGEGKCGEGKMKAASSTKCGEGKCGESKSKSKKCGE</sequence>
<organism evidence="3 4">
    <name type="scientific">Colwellia echini</name>
    <dbReference type="NCBI Taxonomy" id="1982103"/>
    <lineage>
        <taxon>Bacteria</taxon>
        <taxon>Pseudomonadati</taxon>
        <taxon>Pseudomonadota</taxon>
        <taxon>Gammaproteobacteria</taxon>
        <taxon>Alteromonadales</taxon>
        <taxon>Colwelliaceae</taxon>
        <taxon>Colwellia</taxon>
    </lineage>
</organism>
<gene>
    <name evidence="3" type="ORF">CWS31_005540</name>
</gene>
<evidence type="ECO:0000313" key="3">
    <source>
        <dbReference type="EMBL" id="TYK66415.1"/>
    </source>
</evidence>
<feature type="region of interest" description="Disordered" evidence="1">
    <location>
        <begin position="57"/>
        <end position="123"/>
    </location>
</feature>
<keyword evidence="4" id="KW-1185">Reference proteome</keyword>
<feature type="compositionally biased region" description="Basic and acidic residues" evidence="1">
    <location>
        <begin position="69"/>
        <end position="80"/>
    </location>
</feature>
<feature type="compositionally biased region" description="Basic and acidic residues" evidence="1">
    <location>
        <begin position="89"/>
        <end position="98"/>
    </location>
</feature>
<comment type="caution">
    <text evidence="3">The sequence shown here is derived from an EMBL/GenBank/DDBJ whole genome shotgun (WGS) entry which is preliminary data.</text>
</comment>
<feature type="compositionally biased region" description="Basic and acidic residues" evidence="1">
    <location>
        <begin position="107"/>
        <end position="123"/>
    </location>
</feature>
<name>A0ABY3MYY0_9GAMM</name>
<evidence type="ECO:0000256" key="1">
    <source>
        <dbReference type="SAM" id="MobiDB-lite"/>
    </source>
</evidence>
<feature type="chain" id="PRO_5045070695" description="Low-complexity protein" evidence="2">
    <location>
        <begin position="29"/>
        <end position="123"/>
    </location>
</feature>
<dbReference type="EMBL" id="PJAI02000004">
    <property type="protein sequence ID" value="TYK66415.1"/>
    <property type="molecule type" value="Genomic_DNA"/>
</dbReference>
<dbReference type="Proteomes" id="UP000815846">
    <property type="component" value="Unassembled WGS sequence"/>
</dbReference>
<evidence type="ECO:0000313" key="4">
    <source>
        <dbReference type="Proteomes" id="UP000815846"/>
    </source>
</evidence>
<evidence type="ECO:0008006" key="5">
    <source>
        <dbReference type="Google" id="ProtNLM"/>
    </source>
</evidence>
<dbReference type="RefSeq" id="WP_101345182.1">
    <property type="nucleotide sequence ID" value="NZ_PJAI02000004.1"/>
</dbReference>